<dbReference type="Pfam" id="PF00141">
    <property type="entry name" value="peroxidase"/>
    <property type="match status" value="1"/>
</dbReference>
<evidence type="ECO:0000256" key="2">
    <source>
        <dbReference type="ARBA" id="ARBA00001913"/>
    </source>
</evidence>
<dbReference type="Gene3D" id="1.10.420.10">
    <property type="entry name" value="Peroxidase, domain 2"/>
    <property type="match status" value="1"/>
</dbReference>
<dbReference type="Gene3D" id="1.10.520.10">
    <property type="match status" value="1"/>
</dbReference>
<dbReference type="SMART" id="SM00343">
    <property type="entry name" value="ZnF_C2HC"/>
    <property type="match status" value="2"/>
</dbReference>
<keyword evidence="9" id="KW-0479">Metal-binding</keyword>
<feature type="region of interest" description="Disordered" evidence="14">
    <location>
        <begin position="315"/>
        <end position="350"/>
    </location>
</feature>
<comment type="function">
    <text evidence="4">Removal of H(2)O(2), oxidation of toxic reductants, biosynthesis and degradation of lignin, suberization, auxin catabolism, response to environmental stresses such as wounding, pathogen attack and oxidative stress. These functions might be dependent on each isozyme/isoform in each plant tissue.</text>
</comment>
<keyword evidence="13" id="KW-0862">Zinc</keyword>
<evidence type="ECO:0000256" key="6">
    <source>
        <dbReference type="ARBA" id="ARBA00012313"/>
    </source>
</evidence>
<proteinExistence type="inferred from homology"/>
<evidence type="ECO:0000256" key="3">
    <source>
        <dbReference type="ARBA" id="ARBA00001970"/>
    </source>
</evidence>
<evidence type="ECO:0000256" key="14">
    <source>
        <dbReference type="SAM" id="MobiDB-lite"/>
    </source>
</evidence>
<gene>
    <name evidence="17" type="primary">A09p033120.1_BraROA</name>
    <name evidence="17" type="ORF">IGI04_035485</name>
</gene>
<dbReference type="InterPro" id="IPR010255">
    <property type="entry name" value="Haem_peroxidase_sf"/>
</dbReference>
<keyword evidence="8" id="KW-0349">Heme</keyword>
<comment type="similarity">
    <text evidence="5">Belongs to the peroxidase family. Ascorbate peroxidase subfamily.</text>
</comment>
<keyword evidence="13" id="KW-0863">Zinc-finger</keyword>
<dbReference type="PROSITE" id="PS00435">
    <property type="entry name" value="PEROXIDASE_1"/>
    <property type="match status" value="1"/>
</dbReference>
<keyword evidence="11" id="KW-0408">Iron</keyword>
<keyword evidence="12" id="KW-1015">Disulfide bond</keyword>
<feature type="region of interest" description="Disordered" evidence="14">
    <location>
        <begin position="142"/>
        <end position="174"/>
    </location>
</feature>
<feature type="domain" description="Plant heme peroxidase family profile" evidence="16">
    <location>
        <begin position="403"/>
        <end position="703"/>
    </location>
</feature>
<dbReference type="PRINTS" id="PR00461">
    <property type="entry name" value="PLPEROXIDASE"/>
</dbReference>
<evidence type="ECO:0000256" key="1">
    <source>
        <dbReference type="ARBA" id="ARBA00000189"/>
    </source>
</evidence>
<feature type="domain" description="CCHC-type" evidence="15">
    <location>
        <begin position="196"/>
        <end position="211"/>
    </location>
</feature>
<comment type="catalytic activity">
    <reaction evidence="1">
        <text>2 a phenolic donor + H2O2 = 2 a phenolic radical donor + 2 H2O</text>
        <dbReference type="Rhea" id="RHEA:56136"/>
        <dbReference type="ChEBI" id="CHEBI:15377"/>
        <dbReference type="ChEBI" id="CHEBI:16240"/>
        <dbReference type="ChEBI" id="CHEBI:139520"/>
        <dbReference type="ChEBI" id="CHEBI:139521"/>
        <dbReference type="EC" id="1.11.1.7"/>
    </reaction>
</comment>
<dbReference type="Proteomes" id="UP000823674">
    <property type="component" value="Chromosome A09"/>
</dbReference>
<dbReference type="PROSITE" id="PS50158">
    <property type="entry name" value="ZF_CCHC"/>
    <property type="match status" value="2"/>
</dbReference>
<dbReference type="PRINTS" id="PR00458">
    <property type="entry name" value="PEROXIDASE"/>
</dbReference>
<evidence type="ECO:0000313" key="18">
    <source>
        <dbReference type="Proteomes" id="UP000823674"/>
    </source>
</evidence>
<name>A0ABQ7LBQ6_BRACM</name>
<evidence type="ECO:0000256" key="8">
    <source>
        <dbReference type="ARBA" id="ARBA00022617"/>
    </source>
</evidence>
<comment type="cofactor">
    <cofactor evidence="3">
        <name>heme b</name>
        <dbReference type="ChEBI" id="CHEBI:60344"/>
    </cofactor>
</comment>
<feature type="non-terminal residue" evidence="17">
    <location>
        <position position="703"/>
    </location>
</feature>
<feature type="domain" description="CCHC-type" evidence="15">
    <location>
        <begin position="218"/>
        <end position="234"/>
    </location>
</feature>
<comment type="caution">
    <text evidence="17">The sequence shown here is derived from an EMBL/GenBank/DDBJ whole genome shotgun (WGS) entry which is preliminary data.</text>
</comment>
<dbReference type="InterPro" id="IPR000823">
    <property type="entry name" value="Peroxidase_pln"/>
</dbReference>
<evidence type="ECO:0000256" key="5">
    <source>
        <dbReference type="ARBA" id="ARBA00006873"/>
    </source>
</evidence>
<evidence type="ECO:0000256" key="12">
    <source>
        <dbReference type="ARBA" id="ARBA00023157"/>
    </source>
</evidence>
<dbReference type="EMBL" id="JADBGQ010000008">
    <property type="protein sequence ID" value="KAG5384015.1"/>
    <property type="molecule type" value="Genomic_DNA"/>
</dbReference>
<dbReference type="Gene3D" id="4.10.60.10">
    <property type="entry name" value="Zinc finger, CCHC-type"/>
    <property type="match status" value="1"/>
</dbReference>
<dbReference type="InterPro" id="IPR036875">
    <property type="entry name" value="Znf_CCHC_sf"/>
</dbReference>
<protein>
    <recommendedName>
        <fullName evidence="6">peroxidase</fullName>
        <ecNumber evidence="6">1.11.1.7</ecNumber>
    </recommendedName>
</protein>
<dbReference type="InterPro" id="IPR019793">
    <property type="entry name" value="Peroxidases_heam-ligand_BS"/>
</dbReference>
<dbReference type="CDD" id="cd00693">
    <property type="entry name" value="secretory_peroxidase"/>
    <property type="match status" value="1"/>
</dbReference>
<evidence type="ECO:0000256" key="7">
    <source>
        <dbReference type="ARBA" id="ARBA00022559"/>
    </source>
</evidence>
<keyword evidence="7" id="KW-0575">Peroxidase</keyword>
<evidence type="ECO:0000256" key="10">
    <source>
        <dbReference type="ARBA" id="ARBA00023002"/>
    </source>
</evidence>
<feature type="region of interest" description="Disordered" evidence="14">
    <location>
        <begin position="60"/>
        <end position="92"/>
    </location>
</feature>
<evidence type="ECO:0000256" key="4">
    <source>
        <dbReference type="ARBA" id="ARBA00002322"/>
    </source>
</evidence>
<dbReference type="InterPro" id="IPR019794">
    <property type="entry name" value="Peroxidases_AS"/>
</dbReference>
<organism evidence="17 18">
    <name type="scientific">Brassica rapa subsp. trilocularis</name>
    <dbReference type="NCBI Taxonomy" id="1813537"/>
    <lineage>
        <taxon>Eukaryota</taxon>
        <taxon>Viridiplantae</taxon>
        <taxon>Streptophyta</taxon>
        <taxon>Embryophyta</taxon>
        <taxon>Tracheophyta</taxon>
        <taxon>Spermatophyta</taxon>
        <taxon>Magnoliopsida</taxon>
        <taxon>eudicotyledons</taxon>
        <taxon>Gunneridae</taxon>
        <taxon>Pentapetalae</taxon>
        <taxon>rosids</taxon>
        <taxon>malvids</taxon>
        <taxon>Brassicales</taxon>
        <taxon>Brassicaceae</taxon>
        <taxon>Brassiceae</taxon>
        <taxon>Brassica</taxon>
    </lineage>
</organism>
<evidence type="ECO:0000256" key="9">
    <source>
        <dbReference type="ARBA" id="ARBA00022723"/>
    </source>
</evidence>
<dbReference type="SUPFAM" id="SSF48113">
    <property type="entry name" value="Heme-dependent peroxidases"/>
    <property type="match status" value="1"/>
</dbReference>
<evidence type="ECO:0000259" key="15">
    <source>
        <dbReference type="PROSITE" id="PS50158"/>
    </source>
</evidence>
<keyword evidence="10" id="KW-0560">Oxidoreductase</keyword>
<keyword evidence="18" id="KW-1185">Reference proteome</keyword>
<dbReference type="PROSITE" id="PS50873">
    <property type="entry name" value="PEROXIDASE_4"/>
    <property type="match status" value="1"/>
</dbReference>
<dbReference type="InterPro" id="IPR002016">
    <property type="entry name" value="Haem_peroxidase"/>
</dbReference>
<reference evidence="17 18" key="1">
    <citation type="submission" date="2021-03" db="EMBL/GenBank/DDBJ databases">
        <authorList>
            <person name="King G.J."/>
            <person name="Bancroft I."/>
            <person name="Baten A."/>
            <person name="Bloomfield J."/>
            <person name="Borpatragohain P."/>
            <person name="He Z."/>
            <person name="Irish N."/>
            <person name="Irwin J."/>
            <person name="Liu K."/>
            <person name="Mauleon R.P."/>
            <person name="Moore J."/>
            <person name="Morris R."/>
            <person name="Ostergaard L."/>
            <person name="Wang B."/>
            <person name="Wells R."/>
        </authorList>
    </citation>
    <scope>NUCLEOTIDE SEQUENCE [LARGE SCALE GENOMIC DNA]</scope>
    <source>
        <strain evidence="17">R-o-18</strain>
        <tissue evidence="17">Leaf</tissue>
    </source>
</reference>
<dbReference type="SUPFAM" id="SSF57756">
    <property type="entry name" value="Retrovirus zinc finger-like domains"/>
    <property type="match status" value="1"/>
</dbReference>
<feature type="compositionally biased region" description="Basic residues" evidence="14">
    <location>
        <begin position="335"/>
        <end position="348"/>
    </location>
</feature>
<sequence>MTDPKPISLVYGRERAGVDVRMVQVFSRNLSRTMANTPSLVNRMPPKNARVARPAAANLRATRRVTRSASQASSEAESRRGGAPENENPVEMPNVANAALLAELQRYRDAYGGQLPNVELRNSCNVRDYRDVHELIEKAAEQESGLEEEWKQNQNSQNRGAKRPRDAQPAAEPAPLRPACERCGRFHAGECRMGACFACGERGHIARDCPKERQARRRRCYCCGQEGHQAWECPTLQGGNAEGAQPQQQRGQAAGARAYAVEGREGAEPIAGSVAVGGVTAFTLFDTGATHSFVSPRLTREWDFKGNFNTMGSATRETASEALPEQNPAAASASSRRRSRSPSRRNRAPSRCLLDSISRSDCFPNLDPDLLLQKAKVWPRGSGSRCPYGASVFSRLVSFSEAQLKLGFYDKTCPNAEKIVQAVVNQHIRNVPSLAAGLIRMHFHDCFVRGCDGSILINATSSNQQVEKVAPPNLTVRGFDFIDLVKTVLERKCPGVVSCADIITLATRDSVAAIGGPTWNVPTGRRDGRISNATEALNNIPPPFGNFTTLITLFGNQGLDVKDLVLLSGAHTIGVSHCSSFSNRLFNFTGVGDQDPSLDSEYADNLKSRKCLSIADNTTQVEMDPGSRNTFDLSYFKLVLKRRGLFESDAALTKDPTALGQVRGFAGGSLQDFFVEFGKSMEKMGRIGVKTGSDGEIRRTCSV</sequence>
<comment type="cofactor">
    <cofactor evidence="2">
        <name>Ca(2+)</name>
        <dbReference type="ChEBI" id="CHEBI:29108"/>
    </cofactor>
</comment>
<evidence type="ECO:0000259" key="16">
    <source>
        <dbReference type="PROSITE" id="PS50873"/>
    </source>
</evidence>
<dbReference type="EC" id="1.11.1.7" evidence="6"/>
<evidence type="ECO:0000313" key="17">
    <source>
        <dbReference type="EMBL" id="KAG5384015.1"/>
    </source>
</evidence>
<dbReference type="PANTHER" id="PTHR31235">
    <property type="entry name" value="PEROXIDASE 25-RELATED"/>
    <property type="match status" value="1"/>
</dbReference>
<evidence type="ECO:0000256" key="11">
    <source>
        <dbReference type="ARBA" id="ARBA00023004"/>
    </source>
</evidence>
<dbReference type="Pfam" id="PF00098">
    <property type="entry name" value="zf-CCHC"/>
    <property type="match status" value="1"/>
</dbReference>
<accession>A0ABQ7LBQ6</accession>
<dbReference type="InterPro" id="IPR001878">
    <property type="entry name" value="Znf_CCHC"/>
</dbReference>
<evidence type="ECO:0000256" key="13">
    <source>
        <dbReference type="PROSITE-ProRule" id="PRU00047"/>
    </source>
</evidence>
<dbReference type="PROSITE" id="PS00436">
    <property type="entry name" value="PEROXIDASE_2"/>
    <property type="match status" value="1"/>
</dbReference>
<dbReference type="InterPro" id="IPR033905">
    <property type="entry name" value="Secretory_peroxidase"/>
</dbReference>